<dbReference type="EMBL" id="CP023738">
    <property type="protein sequence ID" value="ATQ70565.1"/>
    <property type="molecule type" value="Genomic_DNA"/>
</dbReference>
<feature type="domain" description="Carrier" evidence="9">
    <location>
        <begin position="3129"/>
        <end position="3204"/>
    </location>
</feature>
<dbReference type="GO" id="GO:0031177">
    <property type="term" value="F:phosphopantetheine binding"/>
    <property type="evidence" value="ECO:0007669"/>
    <property type="project" value="InterPro"/>
</dbReference>
<proteinExistence type="predicted"/>
<dbReference type="InterPro" id="IPR025110">
    <property type="entry name" value="AMP-bd_C"/>
</dbReference>
<dbReference type="CDD" id="cd12114">
    <property type="entry name" value="A_NRPS_TlmIV_like"/>
    <property type="match status" value="1"/>
</dbReference>
<dbReference type="Pfam" id="PF00109">
    <property type="entry name" value="ketoacyl-synt"/>
    <property type="match status" value="2"/>
</dbReference>
<dbReference type="PANTHER" id="PTHR43775:SF37">
    <property type="entry name" value="SI:DKEY-61P9.11"/>
    <property type="match status" value="1"/>
</dbReference>
<geneLocation type="plasmid" evidence="12">
    <name>pob3b1</name>
</geneLocation>
<dbReference type="Pfam" id="PF02801">
    <property type="entry name" value="Ketoacyl-synt_C"/>
    <property type="match status" value="2"/>
</dbReference>
<dbReference type="SMART" id="SM00825">
    <property type="entry name" value="PKS_KS"/>
    <property type="match status" value="2"/>
</dbReference>
<dbReference type="Pfam" id="PF00107">
    <property type="entry name" value="ADH_zinc_N"/>
    <property type="match status" value="1"/>
</dbReference>
<organism evidence="11 12">
    <name type="scientific">Methylosinus trichosporium (strain ATCC 35070 / NCIMB 11131 / UNIQEM 75 / OB3b)</name>
    <dbReference type="NCBI Taxonomy" id="595536"/>
    <lineage>
        <taxon>Bacteria</taxon>
        <taxon>Pseudomonadati</taxon>
        <taxon>Pseudomonadota</taxon>
        <taxon>Alphaproteobacteria</taxon>
        <taxon>Hyphomicrobiales</taxon>
        <taxon>Methylocystaceae</taxon>
        <taxon>Methylosinus</taxon>
    </lineage>
</organism>
<reference evidence="12" key="1">
    <citation type="submission" date="2017-10" db="EMBL/GenBank/DDBJ databases">
        <title>Completed PacBio SMRT sequence of Methylosinus trichosporium OB3b reveals presence of a third large plasmid.</title>
        <authorList>
            <person name="Charles T.C."/>
            <person name="Lynch M.D.J."/>
            <person name="Heil J.R."/>
            <person name="Cheng J."/>
        </authorList>
    </citation>
    <scope>NUCLEOTIDE SEQUENCE [LARGE SCALE GENOMIC DNA]</scope>
    <source>
        <strain evidence="12">OB3b</strain>
        <plasmid evidence="12">pob3b1</plasmid>
    </source>
</reference>
<dbReference type="GO" id="GO:0016491">
    <property type="term" value="F:oxidoreductase activity"/>
    <property type="evidence" value="ECO:0007669"/>
    <property type="project" value="InterPro"/>
</dbReference>
<evidence type="ECO:0000256" key="7">
    <source>
        <dbReference type="SAM" id="Coils"/>
    </source>
</evidence>
<dbReference type="Gene3D" id="3.30.70.3290">
    <property type="match status" value="2"/>
</dbReference>
<dbReference type="InterPro" id="IPR018201">
    <property type="entry name" value="Ketoacyl_synth_AS"/>
</dbReference>
<dbReference type="InterPro" id="IPR036736">
    <property type="entry name" value="ACP-like_sf"/>
</dbReference>
<feature type="domain" description="Carrier" evidence="9">
    <location>
        <begin position="1077"/>
        <end position="1151"/>
    </location>
</feature>
<dbReference type="STRING" id="595536.GCA_000178815_00218"/>
<dbReference type="GO" id="GO:0004312">
    <property type="term" value="F:fatty acid synthase activity"/>
    <property type="evidence" value="ECO:0007669"/>
    <property type="project" value="TreeGrafter"/>
</dbReference>
<dbReference type="InterPro" id="IPR045851">
    <property type="entry name" value="AMP-bd_C_sf"/>
</dbReference>
<evidence type="ECO:0000259" key="9">
    <source>
        <dbReference type="PROSITE" id="PS50075"/>
    </source>
</evidence>
<name>A0A2D2D6G2_METT3</name>
<dbReference type="InterPro" id="IPR000873">
    <property type="entry name" value="AMP-dep_synth/lig_dom"/>
</dbReference>
<dbReference type="InterPro" id="IPR020841">
    <property type="entry name" value="PKS_Beta-ketoAc_synthase_dom"/>
</dbReference>
<evidence type="ECO:0000313" key="11">
    <source>
        <dbReference type="EMBL" id="ATQ70565.1"/>
    </source>
</evidence>
<dbReference type="SUPFAM" id="SSF56801">
    <property type="entry name" value="Acetyl-CoA synthetase-like"/>
    <property type="match status" value="1"/>
</dbReference>
<dbReference type="Gene3D" id="2.30.38.10">
    <property type="entry name" value="Luciferase, Domain 3"/>
    <property type="match status" value="1"/>
</dbReference>
<dbReference type="InterPro" id="IPR050091">
    <property type="entry name" value="PKS_NRPS_Biosynth_Enz"/>
</dbReference>
<dbReference type="Gene3D" id="3.40.47.10">
    <property type="match status" value="2"/>
</dbReference>
<keyword evidence="12" id="KW-1185">Reference proteome</keyword>
<dbReference type="Gene3D" id="3.30.300.30">
    <property type="match status" value="1"/>
</dbReference>
<dbReference type="Pfam" id="PF00550">
    <property type="entry name" value="PP-binding"/>
    <property type="match status" value="4"/>
</dbReference>
<dbReference type="InterPro" id="IPR036291">
    <property type="entry name" value="NAD(P)-bd_dom_sf"/>
</dbReference>
<evidence type="ECO:0000256" key="5">
    <source>
        <dbReference type="ARBA" id="ARBA00022679"/>
    </source>
</evidence>
<dbReference type="InterPro" id="IPR011032">
    <property type="entry name" value="GroES-like_sf"/>
</dbReference>
<dbReference type="PROSITE" id="PS50075">
    <property type="entry name" value="CARRIER"/>
    <property type="match status" value="4"/>
</dbReference>
<dbReference type="InterPro" id="IPR023213">
    <property type="entry name" value="CAT-like_dom_sf"/>
</dbReference>
<dbReference type="InterPro" id="IPR014030">
    <property type="entry name" value="Ketoacyl_synth_N"/>
</dbReference>
<dbReference type="InterPro" id="IPR013149">
    <property type="entry name" value="ADH-like_C"/>
</dbReference>
<dbReference type="InterPro" id="IPR032821">
    <property type="entry name" value="PKS_assoc"/>
</dbReference>
<dbReference type="FunFam" id="3.40.50.720:FF:000209">
    <property type="entry name" value="Polyketide synthase Pks12"/>
    <property type="match status" value="1"/>
</dbReference>
<gene>
    <name evidence="11" type="ORF">CQW49_21405</name>
</gene>
<feature type="domain" description="Carrier" evidence="9">
    <location>
        <begin position="976"/>
        <end position="1050"/>
    </location>
</feature>
<evidence type="ECO:0000256" key="6">
    <source>
        <dbReference type="ARBA" id="ARBA00023268"/>
    </source>
</evidence>
<evidence type="ECO:0000256" key="2">
    <source>
        <dbReference type="ARBA" id="ARBA00022450"/>
    </source>
</evidence>
<feature type="domain" description="Carrier" evidence="9">
    <location>
        <begin position="2092"/>
        <end position="2169"/>
    </location>
</feature>
<dbReference type="PANTHER" id="PTHR43775">
    <property type="entry name" value="FATTY ACID SYNTHASE"/>
    <property type="match status" value="1"/>
</dbReference>
<dbReference type="InterPro" id="IPR020845">
    <property type="entry name" value="AMP-binding_CS"/>
</dbReference>
<dbReference type="InterPro" id="IPR010071">
    <property type="entry name" value="AA_adenyl_dom"/>
</dbReference>
<comment type="cofactor">
    <cofactor evidence="1">
        <name>pantetheine 4'-phosphate</name>
        <dbReference type="ChEBI" id="CHEBI:47942"/>
    </cofactor>
</comment>
<dbReference type="Gene3D" id="3.40.50.720">
    <property type="entry name" value="NAD(P)-binding Rossmann-like Domain"/>
    <property type="match status" value="1"/>
</dbReference>
<dbReference type="Pfam" id="PF00668">
    <property type="entry name" value="Condensation"/>
    <property type="match status" value="1"/>
</dbReference>
<dbReference type="Pfam" id="PF13193">
    <property type="entry name" value="AMP-binding_C"/>
    <property type="match status" value="1"/>
</dbReference>
<feature type="region of interest" description="Disordered" evidence="8">
    <location>
        <begin position="1051"/>
        <end position="1075"/>
    </location>
</feature>
<dbReference type="InterPro" id="IPR057737">
    <property type="entry name" value="Condensation_MtbB-like"/>
</dbReference>
<keyword evidence="7" id="KW-0175">Coiled coil</keyword>
<feature type="compositionally biased region" description="Basic residues" evidence="8">
    <location>
        <begin position="3225"/>
        <end position="3236"/>
    </location>
</feature>
<dbReference type="SMART" id="SM01294">
    <property type="entry name" value="PKS_PP_betabranch"/>
    <property type="match status" value="1"/>
</dbReference>
<dbReference type="Gene3D" id="3.40.50.980">
    <property type="match status" value="2"/>
</dbReference>
<feature type="compositionally biased region" description="Basic and acidic residues" evidence="8">
    <location>
        <begin position="950"/>
        <end position="971"/>
    </location>
</feature>
<dbReference type="InterPro" id="IPR014031">
    <property type="entry name" value="Ketoacyl_synth_C"/>
</dbReference>
<dbReference type="InterPro" id="IPR013154">
    <property type="entry name" value="ADH-like_N"/>
</dbReference>
<dbReference type="Proteomes" id="UP000230709">
    <property type="component" value="Plasmid pOB3b1"/>
</dbReference>
<dbReference type="GO" id="GO:0004315">
    <property type="term" value="F:3-oxoacyl-[acyl-carrier-protein] synthase activity"/>
    <property type="evidence" value="ECO:0007669"/>
    <property type="project" value="InterPro"/>
</dbReference>
<dbReference type="InterPro" id="IPR001242">
    <property type="entry name" value="Condensation_dom"/>
</dbReference>
<dbReference type="SMART" id="SM00823">
    <property type="entry name" value="PKS_PP"/>
    <property type="match status" value="4"/>
</dbReference>
<feature type="compositionally biased region" description="Basic and acidic residues" evidence="8">
    <location>
        <begin position="929"/>
        <end position="938"/>
    </location>
</feature>
<dbReference type="InterPro" id="IPR009081">
    <property type="entry name" value="PP-bd_ACP"/>
</dbReference>
<dbReference type="Gene3D" id="3.90.180.10">
    <property type="entry name" value="Medium-chain alcohol dehydrogenases, catalytic domain"/>
    <property type="match status" value="1"/>
</dbReference>
<dbReference type="Gene3D" id="1.10.1240.100">
    <property type="match status" value="1"/>
</dbReference>
<dbReference type="RefSeq" id="WP_003612726.1">
    <property type="nucleotide sequence ID" value="NZ_ADVE02000002.1"/>
</dbReference>
<dbReference type="KEGG" id="mtw:CQW49_21405"/>
<evidence type="ECO:0000313" key="12">
    <source>
        <dbReference type="Proteomes" id="UP000230709"/>
    </source>
</evidence>
<dbReference type="InterPro" id="IPR020843">
    <property type="entry name" value="ER"/>
</dbReference>
<dbReference type="InterPro" id="IPR006162">
    <property type="entry name" value="Ppantetheine_attach_site"/>
</dbReference>
<dbReference type="CDD" id="cd05195">
    <property type="entry name" value="enoyl_red"/>
    <property type="match status" value="1"/>
</dbReference>
<dbReference type="Gene3D" id="3.30.559.30">
    <property type="entry name" value="Nonribosomal peptide synthetase, condensation domain"/>
    <property type="match status" value="1"/>
</dbReference>
<feature type="domain" description="Ketosynthase family 3 (KS3)" evidence="10">
    <location>
        <begin position="1"/>
        <end position="409"/>
    </location>
</feature>
<dbReference type="GO" id="GO:0006633">
    <property type="term" value="P:fatty acid biosynthetic process"/>
    <property type="evidence" value="ECO:0007669"/>
    <property type="project" value="InterPro"/>
</dbReference>
<protein>
    <submittedName>
        <fullName evidence="11">Non-ribosomal peptide synthetase</fullName>
    </submittedName>
</protein>
<keyword evidence="6" id="KW-0511">Multifunctional enzyme</keyword>
<dbReference type="SMART" id="SM00829">
    <property type="entry name" value="PKS_ER"/>
    <property type="match status" value="1"/>
</dbReference>
<dbReference type="InterPro" id="IPR020806">
    <property type="entry name" value="PKS_PP-bd"/>
</dbReference>
<evidence type="ECO:0000259" key="10">
    <source>
        <dbReference type="PROSITE" id="PS52004"/>
    </source>
</evidence>
<dbReference type="Gene3D" id="1.10.1200.10">
    <property type="entry name" value="ACP-like"/>
    <property type="match status" value="4"/>
</dbReference>
<feature type="region of interest" description="Disordered" evidence="8">
    <location>
        <begin position="3207"/>
        <end position="3236"/>
    </location>
</feature>
<keyword evidence="11" id="KW-0614">Plasmid</keyword>
<dbReference type="PROSITE" id="PS00012">
    <property type="entry name" value="PHOSPHOPANTETHEINE"/>
    <property type="match status" value="1"/>
</dbReference>
<evidence type="ECO:0000256" key="8">
    <source>
        <dbReference type="SAM" id="MobiDB-lite"/>
    </source>
</evidence>
<evidence type="ECO:0000256" key="3">
    <source>
        <dbReference type="ARBA" id="ARBA00022553"/>
    </source>
</evidence>
<evidence type="ECO:0000256" key="1">
    <source>
        <dbReference type="ARBA" id="ARBA00001957"/>
    </source>
</evidence>
<feature type="region of interest" description="Disordered" evidence="8">
    <location>
        <begin position="910"/>
        <end position="971"/>
    </location>
</feature>
<dbReference type="CDD" id="cd19535">
    <property type="entry name" value="Cyc_NRPS"/>
    <property type="match status" value="1"/>
</dbReference>
<dbReference type="CDD" id="cd00833">
    <property type="entry name" value="PKS"/>
    <property type="match status" value="2"/>
</dbReference>
<dbReference type="SUPFAM" id="SSF47336">
    <property type="entry name" value="ACP-like"/>
    <property type="match status" value="4"/>
</dbReference>
<feature type="coiled-coil region" evidence="7">
    <location>
        <begin position="857"/>
        <end position="884"/>
    </location>
</feature>
<keyword evidence="4" id="KW-0436">Ligase</keyword>
<dbReference type="Gene3D" id="3.30.559.10">
    <property type="entry name" value="Chloramphenicol acetyltransferase-like domain"/>
    <property type="match status" value="1"/>
</dbReference>
<dbReference type="SUPFAM" id="SSF53901">
    <property type="entry name" value="Thiolase-like"/>
    <property type="match status" value="2"/>
</dbReference>
<dbReference type="PROSITE" id="PS00455">
    <property type="entry name" value="AMP_BINDING"/>
    <property type="match status" value="1"/>
</dbReference>
<keyword evidence="3" id="KW-0597">Phosphoprotein</keyword>
<keyword evidence="2" id="KW-0596">Phosphopantetheine</keyword>
<dbReference type="InterPro" id="IPR016039">
    <property type="entry name" value="Thiolase-like"/>
</dbReference>
<dbReference type="PROSITE" id="PS00606">
    <property type="entry name" value="KS3_1"/>
    <property type="match status" value="1"/>
</dbReference>
<dbReference type="PROSITE" id="PS52004">
    <property type="entry name" value="KS3_2"/>
    <property type="match status" value="2"/>
</dbReference>
<dbReference type="Pfam" id="PF08240">
    <property type="entry name" value="ADH_N"/>
    <property type="match status" value="1"/>
</dbReference>
<dbReference type="NCBIfam" id="TIGR01733">
    <property type="entry name" value="AA-adenyl-dom"/>
    <property type="match status" value="1"/>
</dbReference>
<keyword evidence="5" id="KW-0808">Transferase</keyword>
<dbReference type="SUPFAM" id="SSF50129">
    <property type="entry name" value="GroES-like"/>
    <property type="match status" value="1"/>
</dbReference>
<dbReference type="Pfam" id="PF16197">
    <property type="entry name" value="KAsynt_C_assoc"/>
    <property type="match status" value="1"/>
</dbReference>
<sequence length="3236" mass="343933">MRVVGVIGMSCRLPGAASCEEFWDLLASERDAVGPIGGARWDGAKPDFGGLLDRVDRFDNDFFGISAREARSMDPQQRLLLEETWRCLEDAGVAQDELRSRVTAVYASVMTIDYHQNVAAPGTPVDSYACLGNYVGILANRLSHVFGWRGESYALDAACAGSLTALHQARRALLAGECDYALVAGVSLIINPWHYRSFGKSRMLSASGRCRTFDRDADGYAPGEGVAVALLCREEDATRNGLRLHGRILGTATGHVGSSRSITAPCVEAQRRVIEAAAQAAGIGLDSVSYVEAHGTGTPLGDPVEIAALGAAFSAGPRSEPCRVGSVKTNIGHLEAAAGLAGLVKTLLMMRHRRIAPSLHLDSVNPLIDFESGPLRPATRAEPWEAPVLRAGVSAFGFGGANAHAIVEEPPPLVAPAPSGATRLPFLLSAASLASFGALWESWRGFVASAAFERAALADILGTLACGRAPLAYRFAAAVADKFELAHLLSGPPPEPGACAAPRVLADIGGDHSLGLARLALLQALGLRSLILAHDGDLADTDCALWPRYDRRARRLRLPIALDAAYLARLREGLVLPEAPLAARVLGRARDLLHSNFSFRANIEDWGKRACVDLVGWLDAPPAGADDRRLLLLAVAVAHRRILARWRLPEPRETAGESFDEVAALVVDGLLDENEAIALLGRDPLERVAERLALRAVAAKGAPDHPILRRESAARAGEVALAAPPAADLILRLDEGSETELLARLWRAGASFDWRALGESFRTVSLPLYPFAGERHWIDLPPPPSAEDPLDAYVANTLFVALDRAGALTPLGAGFSREEMARRGEVDRADLDRALHILSAHGLVALEGGQARALRTRREAAKAAAALRERLADASDNIDAGLERLLMAHSGTQRAAPPLPRSGLSNAPILAPATSWPGLSRPSTPTRRGFSESWRDVDVPASSTRPCPDVARREPSACRDKPGHDCGGEEPGRGLEQMRALIRRIVAECAGLGGEVVADDALFADLGIDSLAAGDVAERLGAALSRRIPVHVVDDCPTVERLARHLAAGHLEQGAPPSPSRAGSESEAVQAEGRNAPLGKDRLRELVARVAACDPASIGDDRRFEEVGVDSLASGDLAQLIGEALGRRVPPHVVDDHPTLARLAAFLADTPQLDFGVTTQWRLAEPGDLSSLGAYEIARRALAPDEIEVEVEAAGLNFRDVMEGLGRLGGAPRPLGLEFSGRVCRRGAGVADVEIGAAVVGVVIGALGRHVVTRRCLVAQKPEALSFAEAAAVPIVFLTALWCLEEIAPLRRGDSVLIHAGTGGVGLAALEIAAAAGATIIATAGSEEKRAHLAGLGVAHIGGSRSASFVETARRATAGRGVDVLLNCLAGPLIDAGLDLVAPGGAFIELGKTDIRSTAEIARRRPDIRYVVFDLLAEIDERPQGVGERLRAAMQRFAAGGFTAPPLSLFSFDEAPAALRHLARARHIGKVALTAAPAPAPRLARAEPATDGRIAIVAMSGRFPGAPDAASFWRLLREGREAIGEAPEGRWRDEEFAALGAQSSEESRLRAGGFLEEAESFDAAFFGVSPREALAMDPQQRLLLEEAFVALAAAGVAPRGEADPRVGVYIGASAGDYDLKTALLRLPQDGPSLLGQMPSSLAARVSYAFDFAGPAFTIDTGCTSSITALKLAAEALERGEIDMALVGAVAAQSTPQLAVQAARAEILAADGRCRSFSGDGEGLGLSEGVGVVVLKRLADALAAPDRPLAALRAVGVRQNGATRGFSAPSVAAQTALAREILARAGVEPAEVGYVEAHGVGTKTGDRAEASALAAVFGRGAPLPIGSVKSNIGHALATAGMAGLFKAVLQLRHAQLAPSLHAREEPPEFTGSRLVLNRRLAPWAAPSGKPRLAVVNAFGVNGGNGCLLVEEAPALAEPARAAPAEGLLVMTAAASQASLRARLESLAAWVAEERAQLADIACTLHAELAALPACARKFRAAFVACSSEELRAQIGAALAKDRLREARRHDPEMQRIFAGAAEQFCREAAVEGRSKLEAAAMMFMDGVDFRPPAPHPGARRLAFLPGYRFERQKFWPGAEPSLATERPRAAQSPNEDRRLTQLRSAAAEVLALPFAKLDAGASLPSLGLDSLLALDLRRRLLRALGAAPDVPALLSRTPLAALAAGLPQDAASAAPATIAVDPAARFEPFPLTDIQMAYWLGRGGGYALGGACQVYWEFVGAPDRDPARLEAAFNRLVALHDMLRAVVAPDATQRVLPSVPHYAIERHDFHDHGEGLAALRAAMSREQFDPERWPLFHVAFSRDGAVSRLHLSVDLLIIDVPSLALLIGQWARLEREPEAPLAPPAIAFRDYVLHRRRAEADAAFEDARAYWAKEGASLPPAPRLRGMKPLDAAPAPQWRRLHGRLDPAPRRALEAGAAAQGVTLVAVLVTTLAEVLAHWAEERRFTLNLTVNDRDAPHPDIARVIGDFTSTLLLDLDLETEAPFAARLETAAARLAAHLAHARFSGVKVAQQRGLRGEEALMPVVFTSMLGYGPLSGPLGRLDFGATRTPQVWLDVQAMDDEGALVLSFDAVEALFPSGLLDAIFATWREALAALAGDASLWRRPLGDWIGARERKWRDMRNATAHPLPEGLLHEPFLARALAHPERIAVIAAGQEVSYGRLLAQATAVAEALGPCAPNRLVAIGMSKGWRQIAAAIGVLMSGGAYLPVDPALPEDRRRRLLAAGEVDTILTTAALAARWPRDIRAIAVDGLAPAPRPGSIVGRARPDHLAYVIFTSGSTGEPKGVMIEHRAALNTICDVNERFGVGPHDRMLALSELGFDLSVYDIFGVLGAGGALVLPEGRSARDPDHLARLVLDHGVTLWNAVPSFMQLFVASAEAQAALRRLRLVLMSGDWIPLDLPPRLVAANPGLEVVSLGGATEASIWSILHPIGPLDPSWSSVPYGSPMRNQRFHVLGVDLEDCPDHVAGELYIAGEGLARGYWRDDARTAERFLLHPRSGERLYRTGDLGRYRDEGLIEFLGRADGQVKIGGYRVELGEIEAALSRHAAIEQAVVVARADSTGRKSLVAIYATRRGEVVEGETLRAFLSQSLPAYMVPAVYERRDALPRNGNDKIDRKALASPEAEPARAAAAPGVAERMLAVWREVLGNPRLAEDDKLFEHGAHSFHAVDANLRINRELGLPCTVTDIFEFPTARSLTAALLARSGAPAPEPMAALASRPADSRGDRRRRFRAMAAQ</sequence>
<evidence type="ECO:0000256" key="4">
    <source>
        <dbReference type="ARBA" id="ARBA00022598"/>
    </source>
</evidence>
<dbReference type="SUPFAM" id="SSF52777">
    <property type="entry name" value="CoA-dependent acyltransferases"/>
    <property type="match status" value="2"/>
</dbReference>
<dbReference type="Pfam" id="PF00501">
    <property type="entry name" value="AMP-binding"/>
    <property type="match status" value="1"/>
</dbReference>
<dbReference type="SUPFAM" id="SSF51735">
    <property type="entry name" value="NAD(P)-binding Rossmann-fold domains"/>
    <property type="match status" value="1"/>
</dbReference>
<accession>A0A2D2D6G2</accession>
<dbReference type="FunFam" id="3.30.559.10:FF:000023">
    <property type="entry name" value="Non-ribosomal peptide synthetase"/>
    <property type="match status" value="1"/>
</dbReference>
<feature type="domain" description="Ketosynthase family 3 (KS3)" evidence="10">
    <location>
        <begin position="1491"/>
        <end position="1910"/>
    </location>
</feature>